<dbReference type="PANTHER" id="PTHR45436">
    <property type="entry name" value="SENSOR HISTIDINE KINASE YKOH"/>
    <property type="match status" value="1"/>
</dbReference>
<dbReference type="InterPro" id="IPR005467">
    <property type="entry name" value="His_kinase_dom"/>
</dbReference>
<dbReference type="InterPro" id="IPR050428">
    <property type="entry name" value="TCS_sensor_his_kinase"/>
</dbReference>
<dbReference type="Gene3D" id="1.10.287.130">
    <property type="match status" value="1"/>
</dbReference>
<evidence type="ECO:0000256" key="1">
    <source>
        <dbReference type="ARBA" id="ARBA00000085"/>
    </source>
</evidence>
<keyword evidence="15" id="KW-1185">Reference proteome</keyword>
<evidence type="ECO:0000256" key="11">
    <source>
        <dbReference type="SAM" id="Phobius"/>
    </source>
</evidence>
<proteinExistence type="predicted"/>
<protein>
    <recommendedName>
        <fullName evidence="3">histidine kinase</fullName>
        <ecNumber evidence="3">2.7.13.3</ecNumber>
    </recommendedName>
</protein>
<keyword evidence="7" id="KW-0418">Kinase</keyword>
<dbReference type="InterPro" id="IPR003660">
    <property type="entry name" value="HAMP_dom"/>
</dbReference>
<evidence type="ECO:0000256" key="10">
    <source>
        <dbReference type="ARBA" id="ARBA00023136"/>
    </source>
</evidence>
<evidence type="ECO:0000256" key="8">
    <source>
        <dbReference type="ARBA" id="ARBA00022989"/>
    </source>
</evidence>
<evidence type="ECO:0000256" key="5">
    <source>
        <dbReference type="ARBA" id="ARBA00022679"/>
    </source>
</evidence>
<organism evidence="14 15">
    <name type="scientific">Pelomonas candidula</name>
    <dbReference type="NCBI Taxonomy" id="3299025"/>
    <lineage>
        <taxon>Bacteria</taxon>
        <taxon>Pseudomonadati</taxon>
        <taxon>Pseudomonadota</taxon>
        <taxon>Betaproteobacteria</taxon>
        <taxon>Burkholderiales</taxon>
        <taxon>Sphaerotilaceae</taxon>
        <taxon>Roseateles</taxon>
    </lineage>
</organism>
<dbReference type="CDD" id="cd00082">
    <property type="entry name" value="HisKA"/>
    <property type="match status" value="1"/>
</dbReference>
<keyword evidence="9" id="KW-0902">Two-component regulatory system</keyword>
<name>A0ABW7HJA8_9BURK</name>
<dbReference type="Gene3D" id="3.30.565.10">
    <property type="entry name" value="Histidine kinase-like ATPase, C-terminal domain"/>
    <property type="match status" value="1"/>
</dbReference>
<comment type="subcellular location">
    <subcellularLocation>
        <location evidence="2">Membrane</location>
        <topology evidence="2">Multi-pass membrane protein</topology>
    </subcellularLocation>
</comment>
<keyword evidence="8 11" id="KW-1133">Transmembrane helix</keyword>
<keyword evidence="4" id="KW-0597">Phosphoprotein</keyword>
<dbReference type="PROSITE" id="PS50885">
    <property type="entry name" value="HAMP"/>
    <property type="match status" value="1"/>
</dbReference>
<evidence type="ECO:0000313" key="14">
    <source>
        <dbReference type="EMBL" id="MFG6489998.1"/>
    </source>
</evidence>
<dbReference type="InterPro" id="IPR004358">
    <property type="entry name" value="Sig_transdc_His_kin-like_C"/>
</dbReference>
<dbReference type="SMART" id="SM00304">
    <property type="entry name" value="HAMP"/>
    <property type="match status" value="1"/>
</dbReference>
<evidence type="ECO:0000256" key="6">
    <source>
        <dbReference type="ARBA" id="ARBA00022692"/>
    </source>
</evidence>
<feature type="transmembrane region" description="Helical" evidence="11">
    <location>
        <begin position="154"/>
        <end position="173"/>
    </location>
</feature>
<dbReference type="Gene3D" id="6.10.340.10">
    <property type="match status" value="1"/>
</dbReference>
<dbReference type="RefSeq" id="WP_394416657.1">
    <property type="nucleotide sequence ID" value="NZ_JBIGIC010000017.1"/>
</dbReference>
<dbReference type="PRINTS" id="PR00344">
    <property type="entry name" value="BCTRLSENSOR"/>
</dbReference>
<dbReference type="SUPFAM" id="SSF47384">
    <property type="entry name" value="Homodimeric domain of signal transducing histidine kinase"/>
    <property type="match status" value="1"/>
</dbReference>
<dbReference type="PROSITE" id="PS50109">
    <property type="entry name" value="HIS_KIN"/>
    <property type="match status" value="1"/>
</dbReference>
<feature type="domain" description="Histidine kinase" evidence="12">
    <location>
        <begin position="236"/>
        <end position="453"/>
    </location>
</feature>
<dbReference type="Proteomes" id="UP001606134">
    <property type="component" value="Unassembled WGS sequence"/>
</dbReference>
<dbReference type="InterPro" id="IPR003661">
    <property type="entry name" value="HisK_dim/P_dom"/>
</dbReference>
<keyword evidence="6 11" id="KW-0812">Transmembrane</keyword>
<evidence type="ECO:0000256" key="3">
    <source>
        <dbReference type="ARBA" id="ARBA00012438"/>
    </source>
</evidence>
<comment type="caution">
    <text evidence="14">The sequence shown here is derived from an EMBL/GenBank/DDBJ whole genome shotgun (WGS) entry which is preliminary data.</text>
</comment>
<dbReference type="Pfam" id="PF02518">
    <property type="entry name" value="HATPase_c"/>
    <property type="match status" value="1"/>
</dbReference>
<dbReference type="PANTHER" id="PTHR45436:SF15">
    <property type="entry name" value="SENSOR HISTIDINE KINASE CUSS"/>
    <property type="match status" value="1"/>
</dbReference>
<reference evidence="14 15" key="1">
    <citation type="submission" date="2024-08" db="EMBL/GenBank/DDBJ databases">
        <authorList>
            <person name="Lu H."/>
        </authorList>
    </citation>
    <scope>NUCLEOTIDE SEQUENCE [LARGE SCALE GENOMIC DNA]</scope>
    <source>
        <strain evidence="14 15">BYS78W</strain>
    </source>
</reference>
<dbReference type="Pfam" id="PF00512">
    <property type="entry name" value="HisKA"/>
    <property type="match status" value="1"/>
</dbReference>
<evidence type="ECO:0000259" key="13">
    <source>
        <dbReference type="PROSITE" id="PS50885"/>
    </source>
</evidence>
<evidence type="ECO:0000313" key="15">
    <source>
        <dbReference type="Proteomes" id="UP001606134"/>
    </source>
</evidence>
<dbReference type="InterPro" id="IPR036890">
    <property type="entry name" value="HATPase_C_sf"/>
</dbReference>
<dbReference type="SMART" id="SM00388">
    <property type="entry name" value="HisKA"/>
    <property type="match status" value="1"/>
</dbReference>
<dbReference type="CDD" id="cd06225">
    <property type="entry name" value="HAMP"/>
    <property type="match status" value="1"/>
</dbReference>
<evidence type="ECO:0000259" key="12">
    <source>
        <dbReference type="PROSITE" id="PS50109"/>
    </source>
</evidence>
<evidence type="ECO:0000256" key="7">
    <source>
        <dbReference type="ARBA" id="ARBA00022777"/>
    </source>
</evidence>
<dbReference type="SUPFAM" id="SSF55874">
    <property type="entry name" value="ATPase domain of HSP90 chaperone/DNA topoisomerase II/histidine kinase"/>
    <property type="match status" value="1"/>
</dbReference>
<dbReference type="EMBL" id="JBIGIC010000017">
    <property type="protein sequence ID" value="MFG6489998.1"/>
    <property type="molecule type" value="Genomic_DNA"/>
</dbReference>
<keyword evidence="14" id="KW-0547">Nucleotide-binding</keyword>
<keyword evidence="14" id="KW-0067">ATP-binding</keyword>
<dbReference type="InterPro" id="IPR003594">
    <property type="entry name" value="HATPase_dom"/>
</dbReference>
<keyword evidence="10 11" id="KW-0472">Membrane</keyword>
<keyword evidence="5" id="KW-0808">Transferase</keyword>
<dbReference type="EC" id="2.7.13.3" evidence="3"/>
<comment type="catalytic activity">
    <reaction evidence="1">
        <text>ATP + protein L-histidine = ADP + protein N-phospho-L-histidine.</text>
        <dbReference type="EC" id="2.7.13.3"/>
    </reaction>
</comment>
<accession>A0ABW7HJA8</accession>
<dbReference type="SUPFAM" id="SSF158472">
    <property type="entry name" value="HAMP domain-like"/>
    <property type="match status" value="1"/>
</dbReference>
<dbReference type="SMART" id="SM00387">
    <property type="entry name" value="HATPase_c"/>
    <property type="match status" value="1"/>
</dbReference>
<evidence type="ECO:0000256" key="2">
    <source>
        <dbReference type="ARBA" id="ARBA00004141"/>
    </source>
</evidence>
<feature type="transmembrane region" description="Helical" evidence="11">
    <location>
        <begin position="12"/>
        <end position="31"/>
    </location>
</feature>
<dbReference type="GO" id="GO:0005524">
    <property type="term" value="F:ATP binding"/>
    <property type="evidence" value="ECO:0007669"/>
    <property type="project" value="UniProtKB-KW"/>
</dbReference>
<evidence type="ECO:0000256" key="9">
    <source>
        <dbReference type="ARBA" id="ARBA00023012"/>
    </source>
</evidence>
<dbReference type="InterPro" id="IPR036097">
    <property type="entry name" value="HisK_dim/P_sf"/>
</dbReference>
<feature type="domain" description="HAMP" evidence="13">
    <location>
        <begin position="175"/>
        <end position="228"/>
    </location>
</feature>
<dbReference type="Pfam" id="PF00672">
    <property type="entry name" value="HAMP"/>
    <property type="match status" value="1"/>
</dbReference>
<gene>
    <name evidence="14" type="ORF">ACG04R_25200</name>
</gene>
<dbReference type="CDD" id="cd00075">
    <property type="entry name" value="HATPase"/>
    <property type="match status" value="1"/>
</dbReference>
<evidence type="ECO:0000256" key="4">
    <source>
        <dbReference type="ARBA" id="ARBA00022553"/>
    </source>
</evidence>
<sequence>MKSIGSRITLWYAITLTATLATLFIAGHYLLERYLVRQLDELNENQFKHLRAVLGQDYASLTPAVIDERIREATESASSMFYTDMHGPMTNRFFRSSNLHGQSIPDIVGQNIYSISVDGVGEVRVGEFLLRPFDVMVATPLAPVRDLMAGYRRVFFGLLLLALVLALLIGYGLSELFLRPVRVIQETANRIRSDNLTERIPVGNVKDEMSQLAAFLNQMFDRLENAFSEIRRFSAEASHELKTPLSLMQLHAERLLGDDTLTEAQRDSVMVQLEEIGRVNHIIDELLFLSRADAGAVLIELAQQSPAAFLGAFAQDANALAEYDGKHFVWTHTGEGSVSIDGKRIRQVLLNLLTNALKVTPLDSGVSMDSTLVDDRWRISIVDEGPGLTTEQCERMFERFVRFGNAAGGDTRGAGLGLPISRSIVKMHKGRIWATSRDVGRGLRVVIELPATQRA</sequence>